<dbReference type="NCBIfam" id="TIGR00810">
    <property type="entry name" value="secG"/>
    <property type="match status" value="1"/>
</dbReference>
<comment type="subcellular location">
    <subcellularLocation>
        <location evidence="9">Cell membrane</location>
        <topology evidence="9">Multi-pass membrane protein</topology>
    </subcellularLocation>
    <subcellularLocation>
        <location evidence="1">Membrane</location>
        <topology evidence="1">Multi-pass membrane protein</topology>
    </subcellularLocation>
</comment>
<name>A0A1J5I3W2_9BACT</name>
<evidence type="ECO:0000256" key="4">
    <source>
        <dbReference type="ARBA" id="ARBA00022692"/>
    </source>
</evidence>
<reference evidence="10 11" key="1">
    <citation type="journal article" date="2016" name="Environ. Microbiol.">
        <title>Genomic resolution of a cold subsurface aquifer community provides metabolic insights for novel microbes adapted to high CO concentrations.</title>
        <authorList>
            <person name="Probst A.J."/>
            <person name="Castelle C.J."/>
            <person name="Singh A."/>
            <person name="Brown C.T."/>
            <person name="Anantharaman K."/>
            <person name="Sharon I."/>
            <person name="Hug L.A."/>
            <person name="Burstein D."/>
            <person name="Emerson J.B."/>
            <person name="Thomas B.C."/>
            <person name="Banfield J.F."/>
        </authorList>
    </citation>
    <scope>NUCLEOTIDE SEQUENCE [LARGE SCALE GENOMIC DNA]</scope>
    <source>
        <strain evidence="10">CG2_30_35_20</strain>
    </source>
</reference>
<evidence type="ECO:0000256" key="2">
    <source>
        <dbReference type="ARBA" id="ARBA00008445"/>
    </source>
</evidence>
<evidence type="ECO:0000313" key="10">
    <source>
        <dbReference type="EMBL" id="OIP87847.1"/>
    </source>
</evidence>
<evidence type="ECO:0000256" key="3">
    <source>
        <dbReference type="ARBA" id="ARBA00022448"/>
    </source>
</evidence>
<keyword evidence="7 9" id="KW-0811">Translocation</keyword>
<dbReference type="GO" id="GO:0009306">
    <property type="term" value="P:protein secretion"/>
    <property type="evidence" value="ECO:0007669"/>
    <property type="project" value="UniProtKB-UniRule"/>
</dbReference>
<gene>
    <name evidence="10" type="ORF">AUK05_00260</name>
</gene>
<keyword evidence="9" id="KW-1003">Cell membrane</keyword>
<sequence length="70" mass="7814">MKTALSVIQIILSIFLSALIFLQAKGANESNSNILSSNVGERRGWEKFIFNLTIFITILFLISSIVQLIN</sequence>
<dbReference type="Pfam" id="PF03840">
    <property type="entry name" value="SecG"/>
    <property type="match status" value="1"/>
</dbReference>
<keyword evidence="3 9" id="KW-0813">Transport</keyword>
<keyword evidence="8 9" id="KW-0472">Membrane</keyword>
<accession>A0A1J5I3W2</accession>
<comment type="caution">
    <text evidence="9">Lacks conserved residue(s) required for the propagation of feature annotation.</text>
</comment>
<evidence type="ECO:0000313" key="11">
    <source>
        <dbReference type="Proteomes" id="UP000182344"/>
    </source>
</evidence>
<dbReference type="AlphaFoldDB" id="A0A1J5I3W2"/>
<organism evidence="10 11">
    <name type="scientific">Candidatus Shapirobacteria bacterium CG2_30_35_20</name>
    <dbReference type="NCBI Taxonomy" id="1805376"/>
    <lineage>
        <taxon>Bacteria</taxon>
        <taxon>Candidatus Shapironibacteriota</taxon>
    </lineage>
</organism>
<evidence type="ECO:0000256" key="5">
    <source>
        <dbReference type="ARBA" id="ARBA00022927"/>
    </source>
</evidence>
<dbReference type="GO" id="GO:0015450">
    <property type="term" value="F:protein-transporting ATPase activity"/>
    <property type="evidence" value="ECO:0007669"/>
    <property type="project" value="UniProtKB-UniRule"/>
</dbReference>
<feature type="transmembrane region" description="Helical" evidence="9">
    <location>
        <begin position="50"/>
        <end position="69"/>
    </location>
</feature>
<evidence type="ECO:0000256" key="7">
    <source>
        <dbReference type="ARBA" id="ARBA00023010"/>
    </source>
</evidence>
<dbReference type="Proteomes" id="UP000182344">
    <property type="component" value="Unassembled WGS sequence"/>
</dbReference>
<comment type="caution">
    <text evidence="10">The sequence shown here is derived from an EMBL/GenBank/DDBJ whole genome shotgun (WGS) entry which is preliminary data.</text>
</comment>
<keyword evidence="6 9" id="KW-1133">Transmembrane helix</keyword>
<dbReference type="GO" id="GO:0005886">
    <property type="term" value="C:plasma membrane"/>
    <property type="evidence" value="ECO:0007669"/>
    <property type="project" value="UniProtKB-SubCell"/>
</dbReference>
<keyword evidence="4 9" id="KW-0812">Transmembrane</keyword>
<proteinExistence type="inferred from homology"/>
<comment type="similarity">
    <text evidence="2 9">Belongs to the SecG family.</text>
</comment>
<protein>
    <recommendedName>
        <fullName evidence="9">Protein-export membrane protein SecG</fullName>
    </recommendedName>
</protein>
<keyword evidence="5 9" id="KW-0653">Protein transport</keyword>
<comment type="function">
    <text evidence="9">Involved in protein export. Participates in an early event of protein translocation.</text>
</comment>
<dbReference type="EMBL" id="MNZO01000004">
    <property type="protein sequence ID" value="OIP87847.1"/>
    <property type="molecule type" value="Genomic_DNA"/>
</dbReference>
<evidence type="ECO:0000256" key="6">
    <source>
        <dbReference type="ARBA" id="ARBA00022989"/>
    </source>
</evidence>
<dbReference type="STRING" id="1805376.AUK05_00260"/>
<evidence type="ECO:0000256" key="1">
    <source>
        <dbReference type="ARBA" id="ARBA00004141"/>
    </source>
</evidence>
<dbReference type="InterPro" id="IPR004692">
    <property type="entry name" value="SecG"/>
</dbReference>
<evidence type="ECO:0000256" key="8">
    <source>
        <dbReference type="ARBA" id="ARBA00023136"/>
    </source>
</evidence>
<evidence type="ECO:0000256" key="9">
    <source>
        <dbReference type="RuleBase" id="RU365087"/>
    </source>
</evidence>